<evidence type="ECO:0000259" key="2">
    <source>
        <dbReference type="PROSITE" id="PS50222"/>
    </source>
</evidence>
<dbReference type="InterPro" id="IPR050230">
    <property type="entry name" value="CALM/Myosin/TropC-like"/>
</dbReference>
<evidence type="ECO:0000313" key="3">
    <source>
        <dbReference type="EMBL" id="CAG5125320.1"/>
    </source>
</evidence>
<feature type="domain" description="EF-hand" evidence="2">
    <location>
        <begin position="23"/>
        <end position="58"/>
    </location>
</feature>
<dbReference type="PANTHER" id="PTHR23048">
    <property type="entry name" value="MYOSIN LIGHT CHAIN 1, 3"/>
    <property type="match status" value="1"/>
</dbReference>
<feature type="non-terminal residue" evidence="3">
    <location>
        <position position="1"/>
    </location>
</feature>
<evidence type="ECO:0000256" key="1">
    <source>
        <dbReference type="ARBA" id="ARBA00022737"/>
    </source>
</evidence>
<proteinExistence type="predicted"/>
<dbReference type="FunFam" id="1.10.238.10:FF:000527">
    <property type="entry name" value="Calmodulin-3"/>
    <property type="match status" value="1"/>
</dbReference>
<accession>A0A8S3ZBV4</accession>
<dbReference type="PANTHER" id="PTHR23048:SF0">
    <property type="entry name" value="CALMODULIN LIKE 3"/>
    <property type="match status" value="1"/>
</dbReference>
<protein>
    <recommendedName>
        <fullName evidence="2">EF-hand domain-containing protein</fullName>
    </recommendedName>
</protein>
<dbReference type="GO" id="GO:0005509">
    <property type="term" value="F:calcium ion binding"/>
    <property type="evidence" value="ECO:0007669"/>
    <property type="project" value="InterPro"/>
</dbReference>
<gene>
    <name evidence="3" type="ORF">CUNI_LOCUS10878</name>
</gene>
<dbReference type="Proteomes" id="UP000678393">
    <property type="component" value="Unassembled WGS sequence"/>
</dbReference>
<organism evidence="3 4">
    <name type="scientific">Candidula unifasciata</name>
    <dbReference type="NCBI Taxonomy" id="100452"/>
    <lineage>
        <taxon>Eukaryota</taxon>
        <taxon>Metazoa</taxon>
        <taxon>Spiralia</taxon>
        <taxon>Lophotrochozoa</taxon>
        <taxon>Mollusca</taxon>
        <taxon>Gastropoda</taxon>
        <taxon>Heterobranchia</taxon>
        <taxon>Euthyneura</taxon>
        <taxon>Panpulmonata</taxon>
        <taxon>Eupulmonata</taxon>
        <taxon>Stylommatophora</taxon>
        <taxon>Helicina</taxon>
        <taxon>Helicoidea</taxon>
        <taxon>Geomitridae</taxon>
        <taxon>Candidula</taxon>
    </lineage>
</organism>
<reference evidence="3" key="1">
    <citation type="submission" date="2021-04" db="EMBL/GenBank/DDBJ databases">
        <authorList>
            <consortium name="Molecular Ecology Group"/>
        </authorList>
    </citation>
    <scope>NUCLEOTIDE SEQUENCE</scope>
</reference>
<dbReference type="InterPro" id="IPR011992">
    <property type="entry name" value="EF-hand-dom_pair"/>
</dbReference>
<dbReference type="InterPro" id="IPR002048">
    <property type="entry name" value="EF_hand_dom"/>
</dbReference>
<comment type="caution">
    <text evidence="3">The sequence shown here is derived from an EMBL/GenBank/DDBJ whole genome shotgun (WGS) entry which is preliminary data.</text>
</comment>
<dbReference type="EMBL" id="CAJHNH020002021">
    <property type="protein sequence ID" value="CAG5125320.1"/>
    <property type="molecule type" value="Genomic_DNA"/>
</dbReference>
<dbReference type="OrthoDB" id="6056726at2759"/>
<keyword evidence="4" id="KW-1185">Reference proteome</keyword>
<dbReference type="Gene3D" id="1.10.238.10">
    <property type="entry name" value="EF-hand"/>
    <property type="match status" value="1"/>
</dbReference>
<dbReference type="PROSITE" id="PS50222">
    <property type="entry name" value="EF_HAND_2"/>
    <property type="match status" value="2"/>
</dbReference>
<dbReference type="AlphaFoldDB" id="A0A8S3ZBV4"/>
<dbReference type="SUPFAM" id="SSF47473">
    <property type="entry name" value="EF-hand"/>
    <property type="match status" value="1"/>
</dbReference>
<name>A0A8S3ZBV4_9EUPU</name>
<evidence type="ECO:0000313" key="4">
    <source>
        <dbReference type="Proteomes" id="UP000678393"/>
    </source>
</evidence>
<dbReference type="Pfam" id="PF13499">
    <property type="entry name" value="EF-hand_7"/>
    <property type="match status" value="1"/>
</dbReference>
<keyword evidence="1" id="KW-0677">Repeat</keyword>
<sequence>FDYPCLYFPQVTNAQEQFQLTDEQKAELKEAFALYAKTTTGRIPVRDLGELLRCLGWNPSEQDLEEARHELELTASGSLSLTEVEDYIRRRGALYYGNSAEEDLMAAFQVLDNHGSGRIAVSSFRRFLTTMGEKMTHDEAEELIASSTLSGQDYIECRDLVQAVKDLPK</sequence>
<dbReference type="GO" id="GO:0016460">
    <property type="term" value="C:myosin II complex"/>
    <property type="evidence" value="ECO:0007669"/>
    <property type="project" value="TreeGrafter"/>
</dbReference>
<feature type="domain" description="EF-hand" evidence="2">
    <location>
        <begin position="99"/>
        <end position="134"/>
    </location>
</feature>